<proteinExistence type="predicted"/>
<gene>
    <name evidence="3" type="ORF">H5P28_09580</name>
</gene>
<dbReference type="Proteomes" id="UP000546464">
    <property type="component" value="Unassembled WGS sequence"/>
</dbReference>
<dbReference type="AlphaFoldDB" id="A0A842HG04"/>
<evidence type="ECO:0000256" key="2">
    <source>
        <dbReference type="SAM" id="SignalP"/>
    </source>
</evidence>
<keyword evidence="2" id="KW-0732">Signal</keyword>
<name>A0A842HG04_9BACT</name>
<keyword evidence="1" id="KW-0812">Transmembrane</keyword>
<comment type="caution">
    <text evidence="3">The sequence shown here is derived from an EMBL/GenBank/DDBJ whole genome shotgun (WGS) entry which is preliminary data.</text>
</comment>
<reference evidence="3 4" key="1">
    <citation type="submission" date="2020-07" db="EMBL/GenBank/DDBJ databases">
        <authorList>
            <person name="Feng X."/>
        </authorList>
    </citation>
    <scope>NUCLEOTIDE SEQUENCE [LARGE SCALE GENOMIC DNA]</scope>
    <source>
        <strain evidence="3 4">JCM31066</strain>
    </source>
</reference>
<keyword evidence="4" id="KW-1185">Reference proteome</keyword>
<dbReference type="EMBL" id="JACHVB010000025">
    <property type="protein sequence ID" value="MBC2594507.1"/>
    <property type="molecule type" value="Genomic_DNA"/>
</dbReference>
<feature type="transmembrane region" description="Helical" evidence="1">
    <location>
        <begin position="236"/>
        <end position="256"/>
    </location>
</feature>
<sequence length="272" mass="29459">MKFNLLKTTFGQAGVAAAAIFGLTAVASATPVSFTFDSFTKSSTINTNMGKLYVGTINLTFLDESSTMTPMQTVAFCAEIEQVISVGSTYTNYQTYSLTDPAGLALSEAQARNIAILYDKYYPTNQDLSSWSQEDAGAFQLALWELIYDDDGIWVNNGLSDGNFQVSVDDQPATNGPQRERNTVNQAKNYLNYVNSEAQNGNNYPYPDLVSIVSPTNQDLIVLGIAIPEGGGGSPVAVPFGVNPLPGLALIGFFGWRRLRKRINARSESEQA</sequence>
<protein>
    <submittedName>
        <fullName evidence="3">Cys-Gln thioester bond-forming surface protein</fullName>
    </submittedName>
</protein>
<organism evidence="3 4">
    <name type="scientific">Ruficoccus amylovorans</name>
    <dbReference type="NCBI Taxonomy" id="1804625"/>
    <lineage>
        <taxon>Bacteria</taxon>
        <taxon>Pseudomonadati</taxon>
        <taxon>Verrucomicrobiota</taxon>
        <taxon>Opitutia</taxon>
        <taxon>Puniceicoccales</taxon>
        <taxon>Cerasicoccaceae</taxon>
        <taxon>Ruficoccus</taxon>
    </lineage>
</organism>
<evidence type="ECO:0000313" key="4">
    <source>
        <dbReference type="Proteomes" id="UP000546464"/>
    </source>
</evidence>
<keyword evidence="1" id="KW-1133">Transmembrane helix</keyword>
<evidence type="ECO:0000313" key="3">
    <source>
        <dbReference type="EMBL" id="MBC2594507.1"/>
    </source>
</evidence>
<dbReference type="RefSeq" id="WP_185675489.1">
    <property type="nucleotide sequence ID" value="NZ_JACHVB010000025.1"/>
</dbReference>
<accession>A0A842HG04</accession>
<feature type="signal peptide" evidence="2">
    <location>
        <begin position="1"/>
        <end position="29"/>
    </location>
</feature>
<evidence type="ECO:0000256" key="1">
    <source>
        <dbReference type="SAM" id="Phobius"/>
    </source>
</evidence>
<keyword evidence="1" id="KW-0472">Membrane</keyword>
<feature type="chain" id="PRO_5032766461" evidence="2">
    <location>
        <begin position="30"/>
        <end position="272"/>
    </location>
</feature>